<name>A0A0F9Q7M9_9ZZZZ</name>
<proteinExistence type="predicted"/>
<organism evidence="1">
    <name type="scientific">marine sediment metagenome</name>
    <dbReference type="NCBI Taxonomy" id="412755"/>
    <lineage>
        <taxon>unclassified sequences</taxon>
        <taxon>metagenomes</taxon>
        <taxon>ecological metagenomes</taxon>
    </lineage>
</organism>
<protein>
    <submittedName>
        <fullName evidence="1">Uncharacterized protein</fullName>
    </submittedName>
</protein>
<dbReference type="EMBL" id="LAZR01005271">
    <property type="protein sequence ID" value="KKN01358.1"/>
    <property type="molecule type" value="Genomic_DNA"/>
</dbReference>
<sequence>MKEYTAIKEDGKAIISIYACDLLDAERIIAIHLRGRPGIDYYEMWAKDGKQIREGV</sequence>
<dbReference type="AlphaFoldDB" id="A0A0F9Q7M9"/>
<reference evidence="1" key="1">
    <citation type="journal article" date="2015" name="Nature">
        <title>Complex archaea that bridge the gap between prokaryotes and eukaryotes.</title>
        <authorList>
            <person name="Spang A."/>
            <person name="Saw J.H."/>
            <person name="Jorgensen S.L."/>
            <person name="Zaremba-Niedzwiedzka K."/>
            <person name="Martijn J."/>
            <person name="Lind A.E."/>
            <person name="van Eijk R."/>
            <person name="Schleper C."/>
            <person name="Guy L."/>
            <person name="Ettema T.J."/>
        </authorList>
    </citation>
    <scope>NUCLEOTIDE SEQUENCE</scope>
</reference>
<accession>A0A0F9Q7M9</accession>
<comment type="caution">
    <text evidence="1">The sequence shown here is derived from an EMBL/GenBank/DDBJ whole genome shotgun (WGS) entry which is preliminary data.</text>
</comment>
<gene>
    <name evidence="1" type="ORF">LCGC14_1128550</name>
</gene>
<evidence type="ECO:0000313" key="1">
    <source>
        <dbReference type="EMBL" id="KKN01358.1"/>
    </source>
</evidence>